<proteinExistence type="predicted"/>
<reference evidence="4 5" key="1">
    <citation type="submission" date="2016-05" db="EMBL/GenBank/DDBJ databases">
        <title>Paenibacillus sp. 1ZS3-15 nov., isolated from the rhizosphere soil.</title>
        <authorList>
            <person name="Zhang X.X."/>
            <person name="Zhang J."/>
        </authorList>
    </citation>
    <scope>NUCLEOTIDE SEQUENCE [LARGE SCALE GENOMIC DNA]</scope>
    <source>
        <strain evidence="4 5">1ZS3-15</strain>
    </source>
</reference>
<dbReference type="STRING" id="1850517.A8708_18000"/>
<evidence type="ECO:0000313" key="5">
    <source>
        <dbReference type="Proteomes" id="UP000078454"/>
    </source>
</evidence>
<dbReference type="InterPro" id="IPR008928">
    <property type="entry name" value="6-hairpin_glycosidase_sf"/>
</dbReference>
<dbReference type="InterPro" id="IPR049174">
    <property type="entry name" value="Beta-AFase-like"/>
</dbReference>
<comment type="caution">
    <text evidence="4">The sequence shown here is derived from an EMBL/GenBank/DDBJ whole genome shotgun (WGS) entry which is preliminary data.</text>
</comment>
<dbReference type="PANTHER" id="PTHR43465">
    <property type="entry name" value="DUF1680 DOMAIN PROTEIN (AFU_ORTHOLOGUE AFUA_1G08910)"/>
    <property type="match status" value="1"/>
</dbReference>
<feature type="domain" description="Non-reducing end beta-L-arabinofuranosidase-like GH127 catalytic" evidence="1">
    <location>
        <begin position="14"/>
        <end position="428"/>
    </location>
</feature>
<dbReference type="AlphaFoldDB" id="A0A198AHB9"/>
<dbReference type="Pfam" id="PF20736">
    <property type="entry name" value="Glyco_hydro127M"/>
    <property type="match status" value="1"/>
</dbReference>
<evidence type="ECO:0000259" key="1">
    <source>
        <dbReference type="Pfam" id="PF07944"/>
    </source>
</evidence>
<dbReference type="OrthoDB" id="9757939at2"/>
<organism evidence="4 5">
    <name type="scientific">Paenibacillus oryzisoli</name>
    <dbReference type="NCBI Taxonomy" id="1850517"/>
    <lineage>
        <taxon>Bacteria</taxon>
        <taxon>Bacillati</taxon>
        <taxon>Bacillota</taxon>
        <taxon>Bacilli</taxon>
        <taxon>Bacillales</taxon>
        <taxon>Paenibacillaceae</taxon>
        <taxon>Paenibacillus</taxon>
    </lineage>
</organism>
<feature type="domain" description="Non-reducing end beta-L-arabinofuranosidase-like GH127 middle" evidence="2">
    <location>
        <begin position="439"/>
        <end position="536"/>
    </location>
</feature>
<evidence type="ECO:0000259" key="3">
    <source>
        <dbReference type="Pfam" id="PF20737"/>
    </source>
</evidence>
<evidence type="ECO:0000313" key="4">
    <source>
        <dbReference type="EMBL" id="OAS20470.1"/>
    </source>
</evidence>
<protein>
    <recommendedName>
        <fullName evidence="6">Glycoside hydrolase family 127 protein</fullName>
    </recommendedName>
</protein>
<dbReference type="Pfam" id="PF07944">
    <property type="entry name" value="Beta-AFase-like_GH127_cat"/>
    <property type="match status" value="1"/>
</dbReference>
<dbReference type="Proteomes" id="UP000078454">
    <property type="component" value="Unassembled WGS sequence"/>
</dbReference>
<feature type="domain" description="Non-reducing end beta-L-arabinofuranosidase-like GH127 C-terminal" evidence="3">
    <location>
        <begin position="540"/>
        <end position="651"/>
    </location>
</feature>
<dbReference type="EMBL" id="LYPB01000050">
    <property type="protein sequence ID" value="OAS20470.1"/>
    <property type="molecule type" value="Genomic_DNA"/>
</dbReference>
<dbReference type="InterPro" id="IPR012878">
    <property type="entry name" value="Beta-AFase-like_GH127_cat"/>
</dbReference>
<name>A0A198AHB9_9BACL</name>
<dbReference type="InterPro" id="IPR049046">
    <property type="entry name" value="Beta-AFase-like_GH127_middle"/>
</dbReference>
<dbReference type="SUPFAM" id="SSF48208">
    <property type="entry name" value="Six-hairpin glycosidases"/>
    <property type="match status" value="1"/>
</dbReference>
<keyword evidence="5" id="KW-1185">Reference proteome</keyword>
<dbReference type="GO" id="GO:0005975">
    <property type="term" value="P:carbohydrate metabolic process"/>
    <property type="evidence" value="ECO:0007669"/>
    <property type="project" value="InterPro"/>
</dbReference>
<dbReference type="PANTHER" id="PTHR43465:SF2">
    <property type="entry name" value="DUF1680 DOMAIN PROTEIN (AFU_ORTHOLOGUE AFUA_1G08910)"/>
    <property type="match status" value="1"/>
</dbReference>
<sequence length="658" mass="74375">MSNLSISTPVQLKNVIIQDDFWSPYISLIRDVVVPYQWEALNDRIEGNEPSHAIQNFRIAAGLEQGDFYGMVFQDSDVAKWLEAVGYLLEQVPDPDLEKVADEVVDLIAKSQHADGYVNTYFTLKEKTGRWTNLAECHELYCAGHLIEAAVAYEKATGKGKILEVACKLADCIDATFGPEDGKIKGYDGHQEVELALMKLYRATSNERYMKLAKFFLDERGQSPHFYDEEFERRNGEIHFQALKIATDKSYSQAHLPIRKQQTAEGHAVRVVYMCTGMADVAAATGDEALLKACRTLWHNIVNKRMYITGSIGSMSYGESFTLDYDLPNDTAYAETCASIGLIFFAQRMLQIEPRSEYADVMERALYNTVIGGMSRDGQHFFYVNPLEAWPEASGKNHNFDHVKMERQRWFGCACCPPNIARLLASLGNYIYSFHGRALYAHLYIGSEITVDVDGSAVGLTQHSELPWNGNITFKLTMDAPKTFSLALRIPSWCESWEVKVNGQPVADSHMRIINGYLHLERTWNADDIVDLVLPMKVSPMKGNPEIRETVGMVAIQRGPMVYCLEEADNGKGLHKLIIHPGFEEQVHYDSSLLGGLLTIDLTAYRIQDEGWKDQLYRVKDEEQLAATTARFIPYFAWANRGSGEMRVWIRENTVLPS</sequence>
<evidence type="ECO:0008006" key="6">
    <source>
        <dbReference type="Google" id="ProtNLM"/>
    </source>
</evidence>
<gene>
    <name evidence="4" type="ORF">A8708_18000</name>
</gene>
<dbReference type="InterPro" id="IPR049049">
    <property type="entry name" value="Beta-AFase-like_GH127_C"/>
</dbReference>
<dbReference type="RefSeq" id="WP_068663099.1">
    <property type="nucleotide sequence ID" value="NZ_LYPB01000050.1"/>
</dbReference>
<evidence type="ECO:0000259" key="2">
    <source>
        <dbReference type="Pfam" id="PF20736"/>
    </source>
</evidence>
<accession>A0A198AHB9</accession>
<dbReference type="Pfam" id="PF20737">
    <property type="entry name" value="Glyco_hydro127C"/>
    <property type="match status" value="1"/>
</dbReference>